<dbReference type="Gene3D" id="2.30.110.10">
    <property type="entry name" value="Electron Transport, Fmn-binding Protein, Chain A"/>
    <property type="match status" value="1"/>
</dbReference>
<evidence type="ECO:0000256" key="1">
    <source>
        <dbReference type="ARBA" id="ARBA00023002"/>
    </source>
</evidence>
<keyword evidence="1 4" id="KW-0560">Oxidoreductase</keyword>
<dbReference type="SMART" id="SM00903">
    <property type="entry name" value="Flavin_Reduct"/>
    <property type="match status" value="1"/>
</dbReference>
<dbReference type="EMBL" id="CP139961">
    <property type="protein sequence ID" value="WQE04546.1"/>
    <property type="molecule type" value="Genomic_DNA"/>
</dbReference>
<protein>
    <submittedName>
        <fullName evidence="3 4">Flavin reductase</fullName>
        <ecNumber evidence="4">1.-.-.-</ecNumber>
    </submittedName>
</protein>
<dbReference type="GO" id="GO:0042602">
    <property type="term" value="F:riboflavin reductase (NADPH) activity"/>
    <property type="evidence" value="ECO:0007669"/>
    <property type="project" value="TreeGrafter"/>
</dbReference>
<feature type="domain" description="Flavin reductase like" evidence="2">
    <location>
        <begin position="11"/>
        <end position="157"/>
    </location>
</feature>
<evidence type="ECO:0000313" key="5">
    <source>
        <dbReference type="Proteomes" id="UP000190322"/>
    </source>
</evidence>
<dbReference type="PANTHER" id="PTHR30466:SF1">
    <property type="entry name" value="FMN REDUCTASE (NADH) RUTF"/>
    <property type="match status" value="1"/>
</dbReference>
<name>A0A1S9ZI51_9GAMM</name>
<dbReference type="EC" id="1.-.-.-" evidence="4"/>
<sequence>MVEKLIFKDAMARLATAVHVVTTDGDSGRHGFTASAVCSVTDSPPSLLVCMNAQARSYEHFVANRVLAVNTLTPEQAHLSGIFSSPLESDERFEYGEWEMLNTGAPILKEALATFDCHIEDIKDVGTHSIFICKIVGIRHADLSQQGLVYFDRAYHKAGQQTAFEPELTKPKR</sequence>
<dbReference type="Pfam" id="PF01613">
    <property type="entry name" value="Flavin_Reduct"/>
    <property type="match status" value="1"/>
</dbReference>
<dbReference type="EMBL" id="MUXT01000009">
    <property type="protein sequence ID" value="OOR83007.1"/>
    <property type="molecule type" value="Genomic_DNA"/>
</dbReference>
<dbReference type="SUPFAM" id="SSF50475">
    <property type="entry name" value="FMN-binding split barrel"/>
    <property type="match status" value="1"/>
</dbReference>
<gene>
    <name evidence="3" type="ORF">B0180_09065</name>
    <name evidence="4" type="ORF">U0021_02860</name>
</gene>
<dbReference type="RefSeq" id="WP_078256621.1">
    <property type="nucleotide sequence ID" value="NZ_CP139961.1"/>
</dbReference>
<dbReference type="Proteomes" id="UP001324384">
    <property type="component" value="Chromosome"/>
</dbReference>
<evidence type="ECO:0000313" key="4">
    <source>
        <dbReference type="EMBL" id="WQE04546.1"/>
    </source>
</evidence>
<evidence type="ECO:0000313" key="6">
    <source>
        <dbReference type="Proteomes" id="UP001324384"/>
    </source>
</evidence>
<accession>A0A1S9ZI51</accession>
<dbReference type="InterPro" id="IPR050268">
    <property type="entry name" value="NADH-dep_flavin_reductase"/>
</dbReference>
<keyword evidence="6" id="KW-1185">Reference proteome</keyword>
<reference evidence="3 5" key="1">
    <citation type="submission" date="2017-02" db="EMBL/GenBank/DDBJ databases">
        <title>Draft genome sequence of Moraxella canis CCUG 8415A type strain.</title>
        <authorList>
            <person name="Engstrom-Jakobsson H."/>
            <person name="Salva-Serra F."/>
            <person name="Thorell K."/>
            <person name="Gonzales-Siles L."/>
            <person name="Karlsson R."/>
            <person name="Boulund F."/>
            <person name="Engstrand L."/>
            <person name="Moore E."/>
        </authorList>
    </citation>
    <scope>NUCLEOTIDE SEQUENCE [LARGE SCALE GENOMIC DNA]</scope>
    <source>
        <strain evidence="3 5">CCUG 8415A</strain>
    </source>
</reference>
<dbReference type="GO" id="GO:0006208">
    <property type="term" value="P:pyrimidine nucleobase catabolic process"/>
    <property type="evidence" value="ECO:0007669"/>
    <property type="project" value="TreeGrafter"/>
</dbReference>
<reference evidence="4 6" key="2">
    <citation type="submission" date="2023-12" db="EMBL/GenBank/DDBJ databases">
        <title>Genome sequencing and assembly of bacterial species from a model synthetic community.</title>
        <authorList>
            <person name="Hogle S.L."/>
        </authorList>
    </citation>
    <scope>NUCLEOTIDE SEQUENCE [LARGE SCALE GENOMIC DNA]</scope>
    <source>
        <strain evidence="4 6">HAMBI_2792</strain>
    </source>
</reference>
<proteinExistence type="predicted"/>
<organism evidence="3 5">
    <name type="scientific">Moraxella canis</name>
    <dbReference type="NCBI Taxonomy" id="90239"/>
    <lineage>
        <taxon>Bacteria</taxon>
        <taxon>Pseudomonadati</taxon>
        <taxon>Pseudomonadota</taxon>
        <taxon>Gammaproteobacteria</taxon>
        <taxon>Moraxellales</taxon>
        <taxon>Moraxellaceae</taxon>
        <taxon>Moraxella</taxon>
    </lineage>
</organism>
<evidence type="ECO:0000313" key="3">
    <source>
        <dbReference type="EMBL" id="OOR83007.1"/>
    </source>
</evidence>
<dbReference type="AlphaFoldDB" id="A0A1S9ZI51"/>
<dbReference type="Proteomes" id="UP000190322">
    <property type="component" value="Unassembled WGS sequence"/>
</dbReference>
<dbReference type="GO" id="GO:0010181">
    <property type="term" value="F:FMN binding"/>
    <property type="evidence" value="ECO:0007669"/>
    <property type="project" value="InterPro"/>
</dbReference>
<dbReference type="InterPro" id="IPR002563">
    <property type="entry name" value="Flavin_Rdtase-like_dom"/>
</dbReference>
<evidence type="ECO:0000259" key="2">
    <source>
        <dbReference type="SMART" id="SM00903"/>
    </source>
</evidence>
<dbReference type="PANTHER" id="PTHR30466">
    <property type="entry name" value="FLAVIN REDUCTASE"/>
    <property type="match status" value="1"/>
</dbReference>
<dbReference type="InterPro" id="IPR012349">
    <property type="entry name" value="Split_barrel_FMN-bd"/>
</dbReference>